<feature type="transmembrane region" description="Helical" evidence="8">
    <location>
        <begin position="133"/>
        <end position="150"/>
    </location>
</feature>
<feature type="transmembrane region" description="Helical" evidence="8">
    <location>
        <begin position="156"/>
        <end position="173"/>
    </location>
</feature>
<reference evidence="10" key="1">
    <citation type="journal article" date="2016" name="Front. Microbiol.">
        <title>Complete Genome Sequence of Clostridium estertheticum DSM 8809, a Microbe Identified in Spoiled Vacuum Packed Beef.</title>
        <authorList>
            <person name="Yu Z."/>
            <person name="Gunn L."/>
            <person name="Brennan E."/>
            <person name="Reid R."/>
            <person name="Wall P.G."/>
            <person name="Gaora O.P."/>
            <person name="Hurley D."/>
            <person name="Bolton D."/>
            <person name="Fanning S."/>
        </authorList>
    </citation>
    <scope>NUCLEOTIDE SEQUENCE [LARGE SCALE GENOMIC DNA]</scope>
    <source>
        <strain evidence="10">DSM 8809</strain>
    </source>
</reference>
<feature type="transmembrane region" description="Helical" evidence="8">
    <location>
        <begin position="98"/>
        <end position="121"/>
    </location>
</feature>
<evidence type="ECO:0000256" key="4">
    <source>
        <dbReference type="ARBA" id="ARBA00022475"/>
    </source>
</evidence>
<evidence type="ECO:0000256" key="8">
    <source>
        <dbReference type="RuleBase" id="RU363041"/>
    </source>
</evidence>
<dbReference type="OrthoDB" id="554695at2"/>
<feature type="transmembrane region" description="Helical" evidence="8">
    <location>
        <begin position="230"/>
        <end position="250"/>
    </location>
</feature>
<organism evidence="9 10">
    <name type="scientific">Clostridium estertheticum subsp. estertheticum</name>
    <dbReference type="NCBI Taxonomy" id="1552"/>
    <lineage>
        <taxon>Bacteria</taxon>
        <taxon>Bacillati</taxon>
        <taxon>Bacillota</taxon>
        <taxon>Clostridia</taxon>
        <taxon>Eubacteriales</taxon>
        <taxon>Clostridiaceae</taxon>
        <taxon>Clostridium</taxon>
    </lineage>
</organism>
<evidence type="ECO:0000313" key="9">
    <source>
        <dbReference type="EMBL" id="APC41273.1"/>
    </source>
</evidence>
<keyword evidence="10" id="KW-1185">Reference proteome</keyword>
<protein>
    <recommendedName>
        <fullName evidence="8">Probable membrane transporter protein</fullName>
    </recommendedName>
</protein>
<feature type="transmembrane region" description="Helical" evidence="8">
    <location>
        <begin position="44"/>
        <end position="63"/>
    </location>
</feature>
<dbReference type="KEGG" id="ceu:A7L45_14905"/>
<dbReference type="PANTHER" id="PTHR30269:SF0">
    <property type="entry name" value="MEMBRANE TRANSPORTER PROTEIN YFCA-RELATED"/>
    <property type="match status" value="1"/>
</dbReference>
<comment type="similarity">
    <text evidence="2 8">Belongs to the 4-toluene sulfonate uptake permease (TSUP) (TC 2.A.102) family.</text>
</comment>
<dbReference type="AlphaFoldDB" id="A0A1J0GIW9"/>
<proteinExistence type="inferred from homology"/>
<dbReference type="InterPro" id="IPR052017">
    <property type="entry name" value="TSUP"/>
</dbReference>
<evidence type="ECO:0000256" key="3">
    <source>
        <dbReference type="ARBA" id="ARBA00022448"/>
    </source>
</evidence>
<name>A0A1J0GIW9_9CLOT</name>
<dbReference type="RefSeq" id="WP_071613568.1">
    <property type="nucleotide sequence ID" value="NZ_CP015756.1"/>
</dbReference>
<keyword evidence="3" id="KW-0813">Transport</keyword>
<dbReference type="STRING" id="1552.A7L45_14905"/>
<dbReference type="EMBL" id="CP015756">
    <property type="protein sequence ID" value="APC41273.1"/>
    <property type="molecule type" value="Genomic_DNA"/>
</dbReference>
<accession>A0A1J0GIW9</accession>
<dbReference type="Proteomes" id="UP000182569">
    <property type="component" value="Chromosome"/>
</dbReference>
<evidence type="ECO:0000256" key="2">
    <source>
        <dbReference type="ARBA" id="ARBA00009142"/>
    </source>
</evidence>
<dbReference type="PANTHER" id="PTHR30269">
    <property type="entry name" value="TRANSMEMBRANE PROTEIN YFCA"/>
    <property type="match status" value="1"/>
</dbReference>
<keyword evidence="5 8" id="KW-0812">Transmembrane</keyword>
<dbReference type="Pfam" id="PF01925">
    <property type="entry name" value="TauE"/>
    <property type="match status" value="1"/>
</dbReference>
<evidence type="ECO:0000256" key="5">
    <source>
        <dbReference type="ARBA" id="ARBA00022692"/>
    </source>
</evidence>
<feature type="transmembrane region" description="Helical" evidence="8">
    <location>
        <begin position="75"/>
        <end position="92"/>
    </location>
</feature>
<dbReference type="GO" id="GO:0005886">
    <property type="term" value="C:plasma membrane"/>
    <property type="evidence" value="ECO:0007669"/>
    <property type="project" value="UniProtKB-SubCell"/>
</dbReference>
<evidence type="ECO:0000256" key="1">
    <source>
        <dbReference type="ARBA" id="ARBA00004651"/>
    </source>
</evidence>
<keyword evidence="6 8" id="KW-1133">Transmembrane helix</keyword>
<evidence type="ECO:0000256" key="6">
    <source>
        <dbReference type="ARBA" id="ARBA00022989"/>
    </source>
</evidence>
<gene>
    <name evidence="9" type="ORF">A7L45_14905</name>
</gene>
<evidence type="ECO:0000313" key="10">
    <source>
        <dbReference type="Proteomes" id="UP000182569"/>
    </source>
</evidence>
<keyword evidence="7 8" id="KW-0472">Membrane</keyword>
<comment type="subcellular location">
    <subcellularLocation>
        <location evidence="1 8">Cell membrane</location>
        <topology evidence="1 8">Multi-pass membrane protein</topology>
    </subcellularLocation>
</comment>
<keyword evidence="4 8" id="KW-1003">Cell membrane</keyword>
<sequence length="253" mass="27059">MITKIILLCMAGFLASFVDSIAGGGGLISMPAFMLAGLPPHMVLGTNKFSATAGSFTSSLQFIKSGKANFKLLKYLIPFTFIGSILGVKAVLHIDQKFLNTLVLILIMFIGIYTLFSKSLGLEDKFQGLTKKNVILGVILALFLGFYDGFFGPGTGSFLVFGFISIFGFNFVASSANARILNFVSNITALILFALSGKINYMIGLPVAISMIIGAKMGTIVALNKGSKLIKPIFVTMSLAVALKMLTGLFKYL</sequence>
<evidence type="ECO:0000256" key="7">
    <source>
        <dbReference type="ARBA" id="ARBA00023136"/>
    </source>
</evidence>
<dbReference type="InterPro" id="IPR002781">
    <property type="entry name" value="TM_pro_TauE-like"/>
</dbReference>